<dbReference type="OrthoDB" id="3551700at2759"/>
<evidence type="ECO:0000256" key="1">
    <source>
        <dbReference type="SAM" id="Coils"/>
    </source>
</evidence>
<name>A0A9X0B0A7_9HELO</name>
<dbReference type="AlphaFoldDB" id="A0A9X0B0A7"/>
<sequence>MCIHKRMIFTQCGHSRWGKELKACDQELAFHISPNTSISCDTMYSHPMHTVKINQLCKVCVIKRDNTDRTAEKLKQALKDIRESVERMEKIQAMFVTEKKTSVDADFDDVEALESWD</sequence>
<keyword evidence="1" id="KW-0175">Coiled coil</keyword>
<accession>A0A9X0B0A7</accession>
<feature type="coiled-coil region" evidence="1">
    <location>
        <begin position="64"/>
        <end position="94"/>
    </location>
</feature>
<evidence type="ECO:0000313" key="3">
    <source>
        <dbReference type="Proteomes" id="UP001152300"/>
    </source>
</evidence>
<reference evidence="2" key="1">
    <citation type="submission" date="2022-11" db="EMBL/GenBank/DDBJ databases">
        <title>Genome Resource of Sclerotinia nivalis Strain SnTB1, a Plant Pathogen Isolated from American Ginseng.</title>
        <authorList>
            <person name="Fan S."/>
        </authorList>
    </citation>
    <scope>NUCLEOTIDE SEQUENCE</scope>
    <source>
        <strain evidence="2">SnTB1</strain>
    </source>
</reference>
<evidence type="ECO:0000313" key="2">
    <source>
        <dbReference type="EMBL" id="KAJ8070843.1"/>
    </source>
</evidence>
<proteinExistence type="predicted"/>
<protein>
    <submittedName>
        <fullName evidence="2">Uncharacterized protein</fullName>
    </submittedName>
</protein>
<dbReference type="Proteomes" id="UP001152300">
    <property type="component" value="Unassembled WGS sequence"/>
</dbReference>
<keyword evidence="3" id="KW-1185">Reference proteome</keyword>
<organism evidence="2 3">
    <name type="scientific">Sclerotinia nivalis</name>
    <dbReference type="NCBI Taxonomy" id="352851"/>
    <lineage>
        <taxon>Eukaryota</taxon>
        <taxon>Fungi</taxon>
        <taxon>Dikarya</taxon>
        <taxon>Ascomycota</taxon>
        <taxon>Pezizomycotina</taxon>
        <taxon>Leotiomycetes</taxon>
        <taxon>Helotiales</taxon>
        <taxon>Sclerotiniaceae</taxon>
        <taxon>Sclerotinia</taxon>
    </lineage>
</organism>
<dbReference type="EMBL" id="JAPEIS010000001">
    <property type="protein sequence ID" value="KAJ8070843.1"/>
    <property type="molecule type" value="Genomic_DNA"/>
</dbReference>
<gene>
    <name evidence="2" type="ORF">OCU04_001206</name>
</gene>
<comment type="caution">
    <text evidence="2">The sequence shown here is derived from an EMBL/GenBank/DDBJ whole genome shotgun (WGS) entry which is preliminary data.</text>
</comment>